<evidence type="ECO:0000259" key="2">
    <source>
        <dbReference type="Pfam" id="PF08239"/>
    </source>
</evidence>
<reference evidence="3" key="2">
    <citation type="submission" date="2021-08" db="EMBL/GenBank/DDBJ databases">
        <authorList>
            <person name="Tani A."/>
            <person name="Ola A."/>
            <person name="Ogura Y."/>
            <person name="Katsura K."/>
            <person name="Hayashi T."/>
        </authorList>
    </citation>
    <scope>NUCLEOTIDE SEQUENCE</scope>
    <source>
        <strain evidence="3">LMG 23639</strain>
    </source>
</reference>
<proteinExistence type="predicted"/>
<protein>
    <recommendedName>
        <fullName evidence="2">SH3b domain-containing protein</fullName>
    </recommendedName>
</protein>
<feature type="signal peptide" evidence="1">
    <location>
        <begin position="1"/>
        <end position="20"/>
    </location>
</feature>
<dbReference type="RefSeq" id="WP_238274502.1">
    <property type="nucleotide sequence ID" value="NZ_BPQR01000018.1"/>
</dbReference>
<comment type="caution">
    <text evidence="3">The sequence shown here is derived from an EMBL/GenBank/DDBJ whole genome shotgun (WGS) entry which is preliminary data.</text>
</comment>
<dbReference type="Proteomes" id="UP001055102">
    <property type="component" value="Unassembled WGS sequence"/>
</dbReference>
<dbReference type="Pfam" id="PF08239">
    <property type="entry name" value="SH3_3"/>
    <property type="match status" value="1"/>
</dbReference>
<evidence type="ECO:0000313" key="4">
    <source>
        <dbReference type="Proteomes" id="UP001055102"/>
    </source>
</evidence>
<organism evidence="3 4">
    <name type="scientific">Methylobacterium jeotgali</name>
    <dbReference type="NCBI Taxonomy" id="381630"/>
    <lineage>
        <taxon>Bacteria</taxon>
        <taxon>Pseudomonadati</taxon>
        <taxon>Pseudomonadota</taxon>
        <taxon>Alphaproteobacteria</taxon>
        <taxon>Hyphomicrobiales</taxon>
        <taxon>Methylobacteriaceae</taxon>
        <taxon>Methylobacterium</taxon>
    </lineage>
</organism>
<feature type="domain" description="SH3b" evidence="2">
    <location>
        <begin position="34"/>
        <end position="89"/>
    </location>
</feature>
<gene>
    <name evidence="3" type="ORF">AOPFMNJM_1145</name>
</gene>
<dbReference type="EMBL" id="BPQR01000018">
    <property type="protein sequence ID" value="GJE05839.1"/>
    <property type="molecule type" value="Genomic_DNA"/>
</dbReference>
<accession>A0ABQ4STM8</accession>
<evidence type="ECO:0000313" key="3">
    <source>
        <dbReference type="EMBL" id="GJE05839.1"/>
    </source>
</evidence>
<keyword evidence="1" id="KW-0732">Signal</keyword>
<sequence>MLRLALLMLVLALVALPAQAAEIYRVDGLPRGETLSIRETPDAAGPVLGQIPVGRRVTGFGCTNDTPSATTWCRVRFDGTLGWARRRYLTPE</sequence>
<dbReference type="Gene3D" id="2.30.30.40">
    <property type="entry name" value="SH3 Domains"/>
    <property type="match status" value="1"/>
</dbReference>
<feature type="chain" id="PRO_5046850233" description="SH3b domain-containing protein" evidence="1">
    <location>
        <begin position="21"/>
        <end position="92"/>
    </location>
</feature>
<dbReference type="InterPro" id="IPR003646">
    <property type="entry name" value="SH3-like_bac-type"/>
</dbReference>
<name>A0ABQ4STM8_9HYPH</name>
<evidence type="ECO:0000256" key="1">
    <source>
        <dbReference type="SAM" id="SignalP"/>
    </source>
</evidence>
<keyword evidence="4" id="KW-1185">Reference proteome</keyword>
<reference evidence="3" key="1">
    <citation type="journal article" date="2021" name="Front. Microbiol.">
        <title>Comprehensive Comparative Genomics and Phenotyping of Methylobacterium Species.</title>
        <authorList>
            <person name="Alessa O."/>
            <person name="Ogura Y."/>
            <person name="Fujitani Y."/>
            <person name="Takami H."/>
            <person name="Hayashi T."/>
            <person name="Sahin N."/>
            <person name="Tani A."/>
        </authorList>
    </citation>
    <scope>NUCLEOTIDE SEQUENCE</scope>
    <source>
        <strain evidence="3">LMG 23639</strain>
    </source>
</reference>